<dbReference type="InterPro" id="IPR053212">
    <property type="entry name" value="DHP_3-monooxygenase"/>
</dbReference>
<dbReference type="GO" id="GO:0071949">
    <property type="term" value="F:FAD binding"/>
    <property type="evidence" value="ECO:0007669"/>
    <property type="project" value="InterPro"/>
</dbReference>
<protein>
    <submittedName>
        <fullName evidence="2">Monooxygenase</fullName>
    </submittedName>
</protein>
<keyword evidence="2" id="KW-0560">Oxidoreductase</keyword>
<dbReference type="InterPro" id="IPR002938">
    <property type="entry name" value="FAD-bd"/>
</dbReference>
<reference evidence="2 3" key="1">
    <citation type="journal article" date="2018" name="Front. Microbiol.">
        <title>Genome Sequencing of Streptomyces atratus SCSIOZH16 and Activation Production of Nocardamine via Metabolic Engineering.</title>
        <authorList>
            <person name="Li Y."/>
            <person name="Zhang C."/>
            <person name="Liu C."/>
            <person name="Ju J."/>
            <person name="Ma J."/>
        </authorList>
    </citation>
    <scope>NUCLEOTIDE SEQUENCE [LARGE SCALE GENOMIC DNA]</scope>
    <source>
        <strain evidence="2 3">SCSIO_ZH16</strain>
    </source>
</reference>
<gene>
    <name evidence="2" type="ORF">C5746_32970</name>
</gene>
<dbReference type="EMBL" id="CP027306">
    <property type="protein sequence ID" value="AXE80978.1"/>
    <property type="molecule type" value="Genomic_DNA"/>
</dbReference>
<dbReference type="AlphaFoldDB" id="A0A2Z5JKM7"/>
<name>A0A2Z5JKM7_STRAR</name>
<sequence length="398" mass="42153">MTGLRIGVVGGSIAGCAMAIAGTRAGAEVTVHERSSGELQDRGFGIVIPPPLHQELVAGGYLGADMPTTPVATRIWLTRAPGRHSARELARQSSPVTPCNWGLLWRALRSNIGESAYHRGLPVGSVGRTRSGHALIRTADGEQEYDIVVGADGHRSVTRELIAPEVRPAPAGYLVWRGTIPLSALRDHPKVLELLKTAWITLGFAGGHGVFYLIPGADPGSRLLAYAIYAPPPVSASVSASVSKVPVSAAYVRNIADEHFPAEWADVVARGEHTSQALHPVADFVVPRAAEPPFLLAGDAASVTRPHTASGAVKALQDALCLERTLRESPSAAAALRRYAHERTAEGARLVGLGRRLGRALVENTPDWPAMGPADVDAWSRATLNGARSYLYGGVHQR</sequence>
<dbReference type="GO" id="GO:0004497">
    <property type="term" value="F:monooxygenase activity"/>
    <property type="evidence" value="ECO:0007669"/>
    <property type="project" value="UniProtKB-KW"/>
</dbReference>
<evidence type="ECO:0000259" key="1">
    <source>
        <dbReference type="Pfam" id="PF01494"/>
    </source>
</evidence>
<dbReference type="PANTHER" id="PTHR47469:SF2">
    <property type="entry name" value="OS06G0597600 PROTEIN"/>
    <property type="match status" value="1"/>
</dbReference>
<dbReference type="PRINTS" id="PR00420">
    <property type="entry name" value="RNGMNOXGNASE"/>
</dbReference>
<feature type="domain" description="FAD-binding" evidence="1">
    <location>
        <begin position="146"/>
        <end position="351"/>
    </location>
</feature>
<dbReference type="KEGG" id="sata:C5746_32970"/>
<evidence type="ECO:0000313" key="2">
    <source>
        <dbReference type="EMBL" id="AXE80978.1"/>
    </source>
</evidence>
<dbReference type="PROSITE" id="PS51257">
    <property type="entry name" value="PROKAR_LIPOPROTEIN"/>
    <property type="match status" value="1"/>
</dbReference>
<dbReference type="Proteomes" id="UP000252698">
    <property type="component" value="Chromosome"/>
</dbReference>
<evidence type="ECO:0000313" key="3">
    <source>
        <dbReference type="Proteomes" id="UP000252698"/>
    </source>
</evidence>
<keyword evidence="2" id="KW-0503">Monooxygenase</keyword>
<dbReference type="Pfam" id="PF01494">
    <property type="entry name" value="FAD_binding_3"/>
    <property type="match status" value="1"/>
</dbReference>
<dbReference type="Gene3D" id="3.50.50.60">
    <property type="entry name" value="FAD/NAD(P)-binding domain"/>
    <property type="match status" value="2"/>
</dbReference>
<dbReference type="SUPFAM" id="SSF51905">
    <property type="entry name" value="FAD/NAD(P)-binding domain"/>
    <property type="match status" value="1"/>
</dbReference>
<proteinExistence type="predicted"/>
<dbReference type="PANTHER" id="PTHR47469">
    <property type="entry name" value="MONOOXYGENASE-LIKE"/>
    <property type="match status" value="1"/>
</dbReference>
<dbReference type="RefSeq" id="WP_114247392.1">
    <property type="nucleotide sequence ID" value="NZ_CP027306.1"/>
</dbReference>
<accession>A0A2Z5JKM7</accession>
<dbReference type="GeneID" id="95523180"/>
<organism evidence="2 3">
    <name type="scientific">Streptomyces atratus</name>
    <dbReference type="NCBI Taxonomy" id="1893"/>
    <lineage>
        <taxon>Bacteria</taxon>
        <taxon>Bacillati</taxon>
        <taxon>Actinomycetota</taxon>
        <taxon>Actinomycetes</taxon>
        <taxon>Kitasatosporales</taxon>
        <taxon>Streptomycetaceae</taxon>
        <taxon>Streptomyces</taxon>
    </lineage>
</organism>
<dbReference type="InterPro" id="IPR036188">
    <property type="entry name" value="FAD/NAD-bd_sf"/>
</dbReference>
<dbReference type="SUPFAM" id="SSF54373">
    <property type="entry name" value="FAD-linked reductases, C-terminal domain"/>
    <property type="match status" value="1"/>
</dbReference>